<evidence type="ECO:0000313" key="2">
    <source>
        <dbReference type="Proteomes" id="UP001062846"/>
    </source>
</evidence>
<comment type="caution">
    <text evidence="1">The sequence shown here is derived from an EMBL/GenBank/DDBJ whole genome shotgun (WGS) entry which is preliminary data.</text>
</comment>
<sequence>MLLHKNNIQRPYGGLSSELDWICMLIVILIPILIVSINFPWLPQLTGFEGIVIEGSFKRLVCLLKLWRPRLLKKSKAAYACGRTLSVAMLIGFLLYPGTLILGFSVICNYSVSWFFFS</sequence>
<name>A0ACC0M1A3_RHOML</name>
<keyword evidence="2" id="KW-1185">Reference proteome</keyword>
<evidence type="ECO:0000313" key="1">
    <source>
        <dbReference type="EMBL" id="KAI8534689.1"/>
    </source>
</evidence>
<protein>
    <submittedName>
        <fullName evidence="1">Uncharacterized protein</fullName>
    </submittedName>
</protein>
<reference evidence="1" key="1">
    <citation type="submission" date="2022-02" db="EMBL/GenBank/DDBJ databases">
        <title>Plant Genome Project.</title>
        <authorList>
            <person name="Zhang R.-G."/>
        </authorList>
    </citation>
    <scope>NUCLEOTIDE SEQUENCE</scope>
    <source>
        <strain evidence="1">AT1</strain>
    </source>
</reference>
<accession>A0ACC0M1A3</accession>
<gene>
    <name evidence="1" type="ORF">RHMOL_Rhmol10G0110100</name>
</gene>
<organism evidence="1 2">
    <name type="scientific">Rhododendron molle</name>
    <name type="common">Chinese azalea</name>
    <name type="synonym">Azalea mollis</name>
    <dbReference type="NCBI Taxonomy" id="49168"/>
    <lineage>
        <taxon>Eukaryota</taxon>
        <taxon>Viridiplantae</taxon>
        <taxon>Streptophyta</taxon>
        <taxon>Embryophyta</taxon>
        <taxon>Tracheophyta</taxon>
        <taxon>Spermatophyta</taxon>
        <taxon>Magnoliopsida</taxon>
        <taxon>eudicotyledons</taxon>
        <taxon>Gunneridae</taxon>
        <taxon>Pentapetalae</taxon>
        <taxon>asterids</taxon>
        <taxon>Ericales</taxon>
        <taxon>Ericaceae</taxon>
        <taxon>Ericoideae</taxon>
        <taxon>Rhodoreae</taxon>
        <taxon>Rhododendron</taxon>
    </lineage>
</organism>
<dbReference type="EMBL" id="CM046397">
    <property type="protein sequence ID" value="KAI8534689.1"/>
    <property type="molecule type" value="Genomic_DNA"/>
</dbReference>
<dbReference type="Proteomes" id="UP001062846">
    <property type="component" value="Chromosome 10"/>
</dbReference>
<proteinExistence type="predicted"/>